<evidence type="ECO:0000313" key="1">
    <source>
        <dbReference type="EMBL" id="KAG2979922.1"/>
    </source>
</evidence>
<dbReference type="Proteomes" id="UP000697107">
    <property type="component" value="Unassembled WGS sequence"/>
</dbReference>
<evidence type="ECO:0000313" key="2">
    <source>
        <dbReference type="Proteomes" id="UP000697107"/>
    </source>
</evidence>
<gene>
    <name evidence="1" type="ORF">PC118_g11494</name>
</gene>
<comment type="caution">
    <text evidence="1">The sequence shown here is derived from an EMBL/GenBank/DDBJ whole genome shotgun (WGS) entry which is preliminary data.</text>
</comment>
<dbReference type="AlphaFoldDB" id="A0A8T1KB53"/>
<dbReference type="VEuPathDB" id="FungiDB:PC110_g14467"/>
<organism evidence="1 2">
    <name type="scientific">Phytophthora cactorum</name>
    <dbReference type="NCBI Taxonomy" id="29920"/>
    <lineage>
        <taxon>Eukaryota</taxon>
        <taxon>Sar</taxon>
        <taxon>Stramenopiles</taxon>
        <taxon>Oomycota</taxon>
        <taxon>Peronosporomycetes</taxon>
        <taxon>Peronosporales</taxon>
        <taxon>Peronosporaceae</taxon>
        <taxon>Phytophthora</taxon>
    </lineage>
</organism>
<name>A0A8T1KB53_9STRA</name>
<protein>
    <submittedName>
        <fullName evidence="1">Uncharacterized protein</fullName>
    </submittedName>
</protein>
<accession>A0A8T1KB53</accession>
<proteinExistence type="predicted"/>
<dbReference type="EMBL" id="RCML01000349">
    <property type="protein sequence ID" value="KAG2979922.1"/>
    <property type="molecule type" value="Genomic_DNA"/>
</dbReference>
<sequence length="501" mass="56737">MPVVSYPTLNFPPPRHTLRHCSSRLQLHFQWTQAASLQLFVVCNALGCVVAAGFANGCFYAGNVFSRRSSTQQSRPEFLMATLLWTITLYAIAMVLSHLPSLMTQRFVKYPEYKPSLWFCTKKLVKRSGFYFAASLSGMSAVGFLVQNTSLMYQHFKYKLHFYLGDLCTLVFTTGITLAARKIYYEETKQGRDRRSPRSHLRTGKSLSISRKTHPPNFWREYLIKFPNVLLIALAGGYVHVVSWHRILDKGTAVIMGFAIFGIALKLALQEGARVYIIQKKIRSIRTMCVLVGVPTVLIDTQTRIVLLGTQTNTVLVSGTFGMAIAEICMRIAKAVYVLWTIRRRSIALELKFQEKTSNPEKSDNKSSTLSQKLEFESWKRRVLSYHAAEITADMYAEYIAIGCSQSLIFWFVGHPFYPALQLEAGHGLSEVGLARWRFNQVVMLGFQFILEILVDYVCVVLEMAIGLEFERIQEASTFLGVMFMTLAVLNVSISSAVYLC</sequence>
<reference evidence="1" key="1">
    <citation type="submission" date="2018-10" db="EMBL/GenBank/DDBJ databases">
        <title>Effector identification in a new, highly contiguous assembly of the strawberry crown rot pathogen Phytophthora cactorum.</title>
        <authorList>
            <person name="Armitage A.D."/>
            <person name="Nellist C.F."/>
            <person name="Bates H."/>
            <person name="Vickerstaff R.J."/>
            <person name="Harrison R.J."/>
        </authorList>
    </citation>
    <scope>NUCLEOTIDE SEQUENCE</scope>
    <source>
        <strain evidence="1">P415</strain>
    </source>
</reference>